<evidence type="ECO:0000256" key="3">
    <source>
        <dbReference type="ARBA" id="ARBA00022705"/>
    </source>
</evidence>
<keyword evidence="10" id="KW-0234">DNA repair</keyword>
<proteinExistence type="inferred from homology"/>
<evidence type="ECO:0000256" key="7">
    <source>
        <dbReference type="ARBA" id="ARBA00023015"/>
    </source>
</evidence>
<evidence type="ECO:0000256" key="8">
    <source>
        <dbReference type="ARBA" id="ARBA00023125"/>
    </source>
</evidence>
<evidence type="ECO:0000256" key="9">
    <source>
        <dbReference type="ARBA" id="ARBA00023163"/>
    </source>
</evidence>
<dbReference type="InterPro" id="IPR039418">
    <property type="entry name" value="LexA-like"/>
</dbReference>
<protein>
    <submittedName>
        <fullName evidence="15">Transcriptional repressor LexA</fullName>
    </submittedName>
</protein>
<dbReference type="InterPro" id="IPR050077">
    <property type="entry name" value="LexA_repressor"/>
</dbReference>
<gene>
    <name evidence="15" type="primary">lexA</name>
    <name evidence="15" type="ORF">GCM10023314_06880</name>
</gene>
<evidence type="ECO:0000256" key="10">
    <source>
        <dbReference type="ARBA" id="ARBA00023204"/>
    </source>
</evidence>
<dbReference type="Pfam" id="PF00717">
    <property type="entry name" value="Peptidase_S24"/>
    <property type="match status" value="1"/>
</dbReference>
<keyword evidence="9" id="KW-0804">Transcription</keyword>
<dbReference type="InterPro" id="IPR036390">
    <property type="entry name" value="WH_DNA-bd_sf"/>
</dbReference>
<reference evidence="16" key="1">
    <citation type="journal article" date="2019" name="Int. J. Syst. Evol. Microbiol.">
        <title>The Global Catalogue of Microorganisms (GCM) 10K type strain sequencing project: providing services to taxonomists for standard genome sequencing and annotation.</title>
        <authorList>
            <consortium name="The Broad Institute Genomics Platform"/>
            <consortium name="The Broad Institute Genome Sequencing Center for Infectious Disease"/>
            <person name="Wu L."/>
            <person name="Ma J."/>
        </authorList>
    </citation>
    <scope>NUCLEOTIDE SEQUENCE [LARGE SCALE GENOMIC DNA]</scope>
    <source>
        <strain evidence="16">JCM 18285</strain>
    </source>
</reference>
<organism evidence="15 16">
    <name type="scientific">Algibacter agarivorans</name>
    <dbReference type="NCBI Taxonomy" id="1109741"/>
    <lineage>
        <taxon>Bacteria</taxon>
        <taxon>Pseudomonadati</taxon>
        <taxon>Bacteroidota</taxon>
        <taxon>Flavobacteriia</taxon>
        <taxon>Flavobacteriales</taxon>
        <taxon>Flavobacteriaceae</taxon>
        <taxon>Algibacter</taxon>
    </lineage>
</organism>
<evidence type="ECO:0000256" key="12">
    <source>
        <dbReference type="RuleBase" id="RU003991"/>
    </source>
</evidence>
<dbReference type="Gene3D" id="1.10.10.10">
    <property type="entry name" value="Winged helix-like DNA-binding domain superfamily/Winged helix DNA-binding domain"/>
    <property type="match status" value="1"/>
</dbReference>
<evidence type="ECO:0000256" key="4">
    <source>
        <dbReference type="ARBA" id="ARBA00022763"/>
    </source>
</evidence>
<evidence type="ECO:0000256" key="11">
    <source>
        <dbReference type="ARBA" id="ARBA00023236"/>
    </source>
</evidence>
<evidence type="ECO:0000259" key="13">
    <source>
        <dbReference type="Pfam" id="PF00717"/>
    </source>
</evidence>
<dbReference type="SUPFAM" id="SSF46785">
    <property type="entry name" value="Winged helix' DNA-binding domain"/>
    <property type="match status" value="1"/>
</dbReference>
<dbReference type="CDD" id="cd06529">
    <property type="entry name" value="S24_LexA-like"/>
    <property type="match status" value="1"/>
</dbReference>
<keyword evidence="11" id="KW-0742">SOS response</keyword>
<keyword evidence="16" id="KW-1185">Reference proteome</keyword>
<dbReference type="InterPro" id="IPR006197">
    <property type="entry name" value="Peptidase_S24_LexA"/>
</dbReference>
<evidence type="ECO:0000256" key="5">
    <source>
        <dbReference type="ARBA" id="ARBA00022801"/>
    </source>
</evidence>
<dbReference type="Pfam" id="PF01726">
    <property type="entry name" value="LexA_DNA_bind"/>
    <property type="match status" value="1"/>
</dbReference>
<dbReference type="PANTHER" id="PTHR33516:SF2">
    <property type="entry name" value="LEXA REPRESSOR-RELATED"/>
    <property type="match status" value="1"/>
</dbReference>
<keyword evidence="4" id="KW-0227">DNA damage</keyword>
<dbReference type="Gene3D" id="2.10.109.10">
    <property type="entry name" value="Umud Fragment, subunit A"/>
    <property type="match status" value="1"/>
</dbReference>
<dbReference type="PANTHER" id="PTHR33516">
    <property type="entry name" value="LEXA REPRESSOR"/>
    <property type="match status" value="1"/>
</dbReference>
<keyword evidence="5 12" id="KW-0378">Hydrolase</keyword>
<dbReference type="RefSeq" id="WP_345190197.1">
    <property type="nucleotide sequence ID" value="NZ_BAABJJ010000010.1"/>
</dbReference>
<dbReference type="Proteomes" id="UP001501302">
    <property type="component" value="Unassembled WGS sequence"/>
</dbReference>
<sequence>MQSVYLCMFYNLSDKELEALKIIRNSIVHQGRIPSVRELMIGLGYKSPRSSAVLLKSLEEKEILRKKIDGSYQIVDFEIPEDFGSRAQTVKIPLIGSVACGMPIFADENIEAEVSISVEMIKSGYKYFLLKAEGDSMNKAGINNGDLLLIRQQPDANNGDRVLALIDDEATVKEYNKNGGMVILKPKSTNKIHQPIILTSNFRIQGVVEEVISL</sequence>
<evidence type="ECO:0000256" key="6">
    <source>
        <dbReference type="ARBA" id="ARBA00022813"/>
    </source>
</evidence>
<dbReference type="InterPro" id="IPR036286">
    <property type="entry name" value="LexA/Signal_pep-like_sf"/>
</dbReference>
<dbReference type="EMBL" id="BAABJJ010000010">
    <property type="protein sequence ID" value="GAA4937159.1"/>
    <property type="molecule type" value="Genomic_DNA"/>
</dbReference>
<dbReference type="SUPFAM" id="SSF51306">
    <property type="entry name" value="LexA/Signal peptidase"/>
    <property type="match status" value="1"/>
</dbReference>
<evidence type="ECO:0000256" key="2">
    <source>
        <dbReference type="ARBA" id="ARBA00022491"/>
    </source>
</evidence>
<evidence type="ECO:0000313" key="15">
    <source>
        <dbReference type="EMBL" id="GAA4937159.1"/>
    </source>
</evidence>
<name>A0ABP9GBT3_9FLAO</name>
<keyword evidence="8" id="KW-0238">DNA-binding</keyword>
<dbReference type="NCBIfam" id="TIGR00498">
    <property type="entry name" value="lexA"/>
    <property type="match status" value="1"/>
</dbReference>
<dbReference type="InterPro" id="IPR015927">
    <property type="entry name" value="Peptidase_S24_S26A/B/C"/>
</dbReference>
<dbReference type="InterPro" id="IPR006199">
    <property type="entry name" value="LexA_DNA-bd_dom"/>
</dbReference>
<dbReference type="InterPro" id="IPR036388">
    <property type="entry name" value="WH-like_DNA-bd_sf"/>
</dbReference>
<comment type="similarity">
    <text evidence="1 12">Belongs to the peptidase S24 family.</text>
</comment>
<keyword evidence="2" id="KW-0678">Repressor</keyword>
<evidence type="ECO:0000259" key="14">
    <source>
        <dbReference type="Pfam" id="PF01726"/>
    </source>
</evidence>
<keyword evidence="7" id="KW-0805">Transcription regulation</keyword>
<evidence type="ECO:0000313" key="16">
    <source>
        <dbReference type="Proteomes" id="UP001501302"/>
    </source>
</evidence>
<feature type="domain" description="LexA repressor DNA-binding" evidence="14">
    <location>
        <begin position="11"/>
        <end position="66"/>
    </location>
</feature>
<feature type="domain" description="Peptidase S24/S26A/S26B/S26C" evidence="13">
    <location>
        <begin position="93"/>
        <end position="208"/>
    </location>
</feature>
<comment type="caution">
    <text evidence="15">The sequence shown here is derived from an EMBL/GenBank/DDBJ whole genome shotgun (WGS) entry which is preliminary data.</text>
</comment>
<evidence type="ECO:0000256" key="1">
    <source>
        <dbReference type="ARBA" id="ARBA00007484"/>
    </source>
</evidence>
<dbReference type="InterPro" id="IPR006200">
    <property type="entry name" value="LexA"/>
</dbReference>
<keyword evidence="3" id="KW-0235">DNA replication</keyword>
<keyword evidence="6 12" id="KW-0068">Autocatalytic cleavage</keyword>
<accession>A0ABP9GBT3</accession>
<dbReference type="PRINTS" id="PR00726">
    <property type="entry name" value="LEXASERPTASE"/>
</dbReference>